<dbReference type="RefSeq" id="WP_060701159.1">
    <property type="nucleotide sequence ID" value="NZ_CP012750.1"/>
</dbReference>
<organism evidence="3 5">
    <name type="scientific">Glutamicibacter halophytocola</name>
    <dbReference type="NCBI Taxonomy" id="1933880"/>
    <lineage>
        <taxon>Bacteria</taxon>
        <taxon>Bacillati</taxon>
        <taxon>Actinomycetota</taxon>
        <taxon>Actinomycetes</taxon>
        <taxon>Micrococcales</taxon>
        <taxon>Micrococcaceae</taxon>
        <taxon>Glutamicibacter</taxon>
    </lineage>
</organism>
<evidence type="ECO:0000313" key="2">
    <source>
        <dbReference type="EMBL" id="QDY67878.1"/>
    </source>
</evidence>
<dbReference type="EMBL" id="CP102487">
    <property type="protein sequence ID" value="UUX60058.1"/>
    <property type="molecule type" value="Genomic_DNA"/>
</dbReference>
<name>A0A5B8ITY0_9MICC</name>
<accession>A0A5B8ITY0</accession>
<dbReference type="Proteomes" id="UP001060018">
    <property type="component" value="Chromosome"/>
</dbReference>
<reference evidence="2 4" key="1">
    <citation type="submission" date="2019-07" db="EMBL/GenBank/DDBJ databases">
        <title>Complete Genome Sequence of drought tolerant Plant Growth-Promoting Rhizobacterium Glutamicibacter halophytocola DR408.</title>
        <authorList>
            <person name="Nishu S.D."/>
            <person name="Lee T.K."/>
        </authorList>
    </citation>
    <scope>NUCLEOTIDE SEQUENCE [LARGE SCALE GENOMIC DNA]</scope>
    <source>
        <strain evidence="2 4">DR408</strain>
    </source>
</reference>
<evidence type="ECO:0000313" key="5">
    <source>
        <dbReference type="Proteomes" id="UP001060018"/>
    </source>
</evidence>
<dbReference type="KEGG" id="gar:AOZ07_05970"/>
<reference evidence="3" key="2">
    <citation type="journal article" date="2022" name="Pest Manag. Sci.">
        <title>Glutamicibacter halophytocola-mediated host fitness of potato tuber moth on Solanaceae crops.</title>
        <authorList>
            <person name="Wang W."/>
            <person name="Xiao G."/>
            <person name="Du G."/>
            <person name="Chang L."/>
            <person name="Yang Y."/>
            <person name="Ye J."/>
            <person name="Chen B."/>
        </authorList>
    </citation>
    <scope>NUCLEOTIDE SEQUENCE</scope>
    <source>
        <strain evidence="3">S2</strain>
    </source>
</reference>
<feature type="region of interest" description="Disordered" evidence="1">
    <location>
        <begin position="43"/>
        <end position="75"/>
    </location>
</feature>
<dbReference type="AlphaFoldDB" id="A0A5B8ITY0"/>
<dbReference type="EMBL" id="CP042260">
    <property type="protein sequence ID" value="QDY67878.1"/>
    <property type="molecule type" value="Genomic_DNA"/>
</dbReference>
<evidence type="ECO:0000313" key="3">
    <source>
        <dbReference type="EMBL" id="UUX60058.1"/>
    </source>
</evidence>
<dbReference type="Proteomes" id="UP000320717">
    <property type="component" value="Chromosome"/>
</dbReference>
<evidence type="ECO:0000313" key="4">
    <source>
        <dbReference type="Proteomes" id="UP000320717"/>
    </source>
</evidence>
<gene>
    <name evidence="2" type="ORF">FQA45_17095</name>
    <name evidence="3" type="ORF">NUH22_05430</name>
</gene>
<keyword evidence="4" id="KW-1185">Reference proteome</keyword>
<proteinExistence type="predicted"/>
<evidence type="ECO:0000256" key="1">
    <source>
        <dbReference type="SAM" id="MobiDB-lite"/>
    </source>
</evidence>
<dbReference type="OrthoDB" id="4955067at2"/>
<sequence length="75" mass="7945">MKGLRSCGAVLLVLFLGLLAIAALIAAGWAVVVFIERGAGAHLQDEPTPTYQPEEEAPDPLRPTSFGLPHEASTY</sequence>
<protein>
    <submittedName>
        <fullName evidence="3">Uncharacterized protein</fullName>
    </submittedName>
</protein>